<evidence type="ECO:0000259" key="9">
    <source>
        <dbReference type="Pfam" id="PF02875"/>
    </source>
</evidence>
<keyword evidence="7 8" id="KW-0132">Cell division</keyword>
<dbReference type="Gene3D" id="3.40.1190.10">
    <property type="entry name" value="Mur-like, catalytic domain"/>
    <property type="match status" value="1"/>
</dbReference>
<dbReference type="EMBL" id="CP010904">
    <property type="protein sequence ID" value="AKJ64997.1"/>
    <property type="molecule type" value="Genomic_DNA"/>
</dbReference>
<dbReference type="NCBIfam" id="TIGR01087">
    <property type="entry name" value="murD"/>
    <property type="match status" value="1"/>
</dbReference>
<evidence type="ECO:0000256" key="5">
    <source>
        <dbReference type="ARBA" id="ARBA00022741"/>
    </source>
</evidence>
<feature type="binding site" evidence="7">
    <location>
        <begin position="93"/>
        <end position="99"/>
    </location>
    <ligand>
        <name>ATP</name>
        <dbReference type="ChEBI" id="CHEBI:30616"/>
    </ligand>
</feature>
<reference evidence="11 12" key="2">
    <citation type="journal article" date="2016" name="ISME J.">
        <title>Characterization of the first cultured representative of Verrucomicrobia subdivision 5 indicates the proposal of a novel phylum.</title>
        <authorList>
            <person name="Spring S."/>
            <person name="Bunk B."/>
            <person name="Sproer C."/>
            <person name="Schumann P."/>
            <person name="Rohde M."/>
            <person name="Tindall B.J."/>
            <person name="Klenk H.P."/>
        </authorList>
    </citation>
    <scope>NUCLEOTIDE SEQUENCE [LARGE SCALE GENOMIC DNA]</scope>
    <source>
        <strain evidence="11 12">L21-Fru-AB</strain>
    </source>
</reference>
<keyword evidence="6 7" id="KW-0067">ATP-binding</keyword>
<dbReference type="Gene3D" id="3.90.190.20">
    <property type="entry name" value="Mur ligase, C-terminal domain"/>
    <property type="match status" value="1"/>
</dbReference>
<evidence type="ECO:0000259" key="10">
    <source>
        <dbReference type="Pfam" id="PF08245"/>
    </source>
</evidence>
<name>A0A0G3EHU6_9BACT</name>
<evidence type="ECO:0000256" key="2">
    <source>
        <dbReference type="ARBA" id="ARBA00004752"/>
    </source>
</evidence>
<dbReference type="OrthoDB" id="9809796at2"/>
<gene>
    <name evidence="7 11" type="primary">murD</name>
    <name evidence="11" type="ORF">L21SP4_01759</name>
</gene>
<evidence type="ECO:0000256" key="3">
    <source>
        <dbReference type="ARBA" id="ARBA00022490"/>
    </source>
</evidence>
<dbReference type="GO" id="GO:0005524">
    <property type="term" value="F:ATP binding"/>
    <property type="evidence" value="ECO:0007669"/>
    <property type="project" value="UniProtKB-UniRule"/>
</dbReference>
<dbReference type="Pfam" id="PF02875">
    <property type="entry name" value="Mur_ligase_C"/>
    <property type="match status" value="1"/>
</dbReference>
<dbReference type="PANTHER" id="PTHR43692:SF1">
    <property type="entry name" value="UDP-N-ACETYLMURAMOYLALANINE--D-GLUTAMATE LIGASE"/>
    <property type="match status" value="1"/>
</dbReference>
<evidence type="ECO:0000256" key="8">
    <source>
        <dbReference type="RuleBase" id="RU003664"/>
    </source>
</evidence>
<accession>A0A0G3EHU6</accession>
<organism evidence="11 12">
    <name type="scientific">Kiritimatiella glycovorans</name>
    <dbReference type="NCBI Taxonomy" id="1307763"/>
    <lineage>
        <taxon>Bacteria</taxon>
        <taxon>Pseudomonadati</taxon>
        <taxon>Kiritimatiellota</taxon>
        <taxon>Kiritimatiellia</taxon>
        <taxon>Kiritimatiellales</taxon>
        <taxon>Kiritimatiellaceae</taxon>
        <taxon>Kiritimatiella</taxon>
    </lineage>
</organism>
<dbReference type="GO" id="GO:0071555">
    <property type="term" value="P:cell wall organization"/>
    <property type="evidence" value="ECO:0007669"/>
    <property type="project" value="UniProtKB-KW"/>
</dbReference>
<dbReference type="AlphaFoldDB" id="A0A0G3EHU6"/>
<keyword evidence="7 8" id="KW-0133">Cell shape</keyword>
<comment type="catalytic activity">
    <reaction evidence="7 8">
        <text>UDP-N-acetyl-alpha-D-muramoyl-L-alanine + D-glutamate + ATP = UDP-N-acetyl-alpha-D-muramoyl-L-alanyl-D-glutamate + ADP + phosphate + H(+)</text>
        <dbReference type="Rhea" id="RHEA:16429"/>
        <dbReference type="ChEBI" id="CHEBI:15378"/>
        <dbReference type="ChEBI" id="CHEBI:29986"/>
        <dbReference type="ChEBI" id="CHEBI:30616"/>
        <dbReference type="ChEBI" id="CHEBI:43474"/>
        <dbReference type="ChEBI" id="CHEBI:83898"/>
        <dbReference type="ChEBI" id="CHEBI:83900"/>
        <dbReference type="ChEBI" id="CHEBI:456216"/>
        <dbReference type="EC" id="6.3.2.9"/>
    </reaction>
</comment>
<dbReference type="Proteomes" id="UP000035268">
    <property type="component" value="Chromosome"/>
</dbReference>
<dbReference type="UniPathway" id="UPA00219"/>
<keyword evidence="3 7" id="KW-0963">Cytoplasm</keyword>
<keyword evidence="4 7" id="KW-0436">Ligase</keyword>
<dbReference type="SUPFAM" id="SSF53623">
    <property type="entry name" value="MurD-like peptide ligases, catalytic domain"/>
    <property type="match status" value="1"/>
</dbReference>
<dbReference type="HAMAP" id="MF_00639">
    <property type="entry name" value="MurD"/>
    <property type="match status" value="1"/>
</dbReference>
<dbReference type="GO" id="GO:0051301">
    <property type="term" value="P:cell division"/>
    <property type="evidence" value="ECO:0007669"/>
    <property type="project" value="UniProtKB-KW"/>
</dbReference>
<comment type="subcellular location">
    <subcellularLocation>
        <location evidence="1 7 8">Cytoplasm</location>
    </subcellularLocation>
</comment>
<evidence type="ECO:0000256" key="1">
    <source>
        <dbReference type="ARBA" id="ARBA00004496"/>
    </source>
</evidence>
<dbReference type="PATRIC" id="fig|1609981.3.peg.1825"/>
<keyword evidence="7 8" id="KW-0131">Cell cycle</keyword>
<dbReference type="PANTHER" id="PTHR43692">
    <property type="entry name" value="UDP-N-ACETYLMURAMOYLALANINE--D-GLUTAMATE LIGASE"/>
    <property type="match status" value="1"/>
</dbReference>
<protein>
    <recommendedName>
        <fullName evidence="7 8">UDP-N-acetylmuramoylalanine--D-glutamate ligase</fullName>
        <ecNumber evidence="7 8">6.3.2.9</ecNumber>
    </recommendedName>
    <alternativeName>
        <fullName evidence="7">D-glutamic acid-adding enzyme</fullName>
    </alternativeName>
    <alternativeName>
        <fullName evidence="7">UDP-N-acetylmuramoyl-L-alanyl-D-glutamate synthetase</fullName>
    </alternativeName>
</protein>
<dbReference type="InterPro" id="IPR036615">
    <property type="entry name" value="Mur_ligase_C_dom_sf"/>
</dbReference>
<dbReference type="GO" id="GO:0005737">
    <property type="term" value="C:cytoplasm"/>
    <property type="evidence" value="ECO:0007669"/>
    <property type="project" value="UniProtKB-SubCell"/>
</dbReference>
<comment type="pathway">
    <text evidence="2 7 8">Cell wall biogenesis; peptidoglycan biosynthesis.</text>
</comment>
<dbReference type="InterPro" id="IPR004101">
    <property type="entry name" value="Mur_ligase_C"/>
</dbReference>
<evidence type="ECO:0000313" key="11">
    <source>
        <dbReference type="EMBL" id="AKJ64997.1"/>
    </source>
</evidence>
<evidence type="ECO:0000256" key="4">
    <source>
        <dbReference type="ARBA" id="ARBA00022598"/>
    </source>
</evidence>
<sequence>MNAPYQTALVLGWGRSGRAAAALLEAEGVRVTVAAGEQEPPPAELRADVAVVSPGFERSHPWVEACRRARVPVIGELELGARFAHAPILAVTGSNGKSSVVKWLAESLDRAGLKALPCGNYGRPLSDAVRESADWLVAEVSSFQLETVDRFRPRVAVVLNVLPNHLDRHGDMRTYLALKARIFENSGPEDACLAPAAQAARLFAAAPGARGRRVSFGETEADYVYAQGRVEGPDGFRMDVRGTWFEDPVRGPGGAAPVAAALDTLGLPPTAAEDAARDFAPLPHRTEVVAVRGGVRFVDDSKATNLAALEAGVRAQPGPVRLIAGGRMKEHGADGLASLMRARVAAAYLIGEAEEALYAAWRESCPCRRCSTLDEAVRAAAGEARRGDTVLLSPGGTSFDQFSDFEERGDRFRALVEKSIEPEGVS</sequence>
<dbReference type="KEGG" id="vbl:L21SP4_01759"/>
<reference evidence="12" key="1">
    <citation type="submission" date="2015-02" db="EMBL/GenBank/DDBJ databases">
        <title>Description and complete genome sequence of the first cultured representative of the subdivision 5 of the Verrucomicrobia phylum.</title>
        <authorList>
            <person name="Spring S."/>
            <person name="Bunk B."/>
            <person name="Sproer C."/>
            <person name="Klenk H.-P."/>
        </authorList>
    </citation>
    <scope>NUCLEOTIDE SEQUENCE [LARGE SCALE GENOMIC DNA]</scope>
    <source>
        <strain evidence="12">L21-Fru-AB</strain>
    </source>
</reference>
<evidence type="ECO:0000256" key="7">
    <source>
        <dbReference type="HAMAP-Rule" id="MF_00639"/>
    </source>
</evidence>
<dbReference type="EC" id="6.3.2.9" evidence="7 8"/>
<dbReference type="InterPro" id="IPR005762">
    <property type="entry name" value="MurD"/>
</dbReference>
<keyword evidence="12" id="KW-1185">Reference proteome</keyword>
<evidence type="ECO:0000313" key="12">
    <source>
        <dbReference type="Proteomes" id="UP000035268"/>
    </source>
</evidence>
<comment type="similarity">
    <text evidence="7">Belongs to the MurCDEF family.</text>
</comment>
<dbReference type="SUPFAM" id="SSF51984">
    <property type="entry name" value="MurCD N-terminal domain"/>
    <property type="match status" value="1"/>
</dbReference>
<proteinExistence type="inferred from homology"/>
<comment type="function">
    <text evidence="7 8">Cell wall formation. Catalyzes the addition of glutamate to the nucleotide precursor UDP-N-acetylmuramoyl-L-alanine (UMA).</text>
</comment>
<evidence type="ECO:0000256" key="6">
    <source>
        <dbReference type="ARBA" id="ARBA00022840"/>
    </source>
</evidence>
<dbReference type="Pfam" id="PF08245">
    <property type="entry name" value="Mur_ligase_M"/>
    <property type="match status" value="1"/>
</dbReference>
<keyword evidence="7 8" id="KW-0573">Peptidoglycan synthesis</keyword>
<dbReference type="InterPro" id="IPR036565">
    <property type="entry name" value="Mur-like_cat_sf"/>
</dbReference>
<dbReference type="InterPro" id="IPR013221">
    <property type="entry name" value="Mur_ligase_cen"/>
</dbReference>
<dbReference type="GO" id="GO:0008360">
    <property type="term" value="P:regulation of cell shape"/>
    <property type="evidence" value="ECO:0007669"/>
    <property type="project" value="UniProtKB-KW"/>
</dbReference>
<feature type="domain" description="Mur ligase C-terminal" evidence="9">
    <location>
        <begin position="284"/>
        <end position="394"/>
    </location>
</feature>
<feature type="domain" description="Mur ligase central" evidence="10">
    <location>
        <begin position="91"/>
        <end position="237"/>
    </location>
</feature>
<dbReference type="SUPFAM" id="SSF53244">
    <property type="entry name" value="MurD-like peptide ligases, peptide-binding domain"/>
    <property type="match status" value="1"/>
</dbReference>
<dbReference type="STRING" id="1307763.L21SP4_01759"/>
<keyword evidence="7 8" id="KW-0961">Cell wall biogenesis/degradation</keyword>
<dbReference type="RefSeq" id="WP_052882269.1">
    <property type="nucleotide sequence ID" value="NZ_CP010904.1"/>
</dbReference>
<keyword evidence="5 7" id="KW-0547">Nucleotide-binding</keyword>
<dbReference type="GO" id="GO:0008764">
    <property type="term" value="F:UDP-N-acetylmuramoylalanine-D-glutamate ligase activity"/>
    <property type="evidence" value="ECO:0007669"/>
    <property type="project" value="UniProtKB-UniRule"/>
</dbReference>
<dbReference type="GO" id="GO:0009252">
    <property type="term" value="P:peptidoglycan biosynthetic process"/>
    <property type="evidence" value="ECO:0007669"/>
    <property type="project" value="UniProtKB-UniRule"/>
</dbReference>